<evidence type="ECO:0000313" key="2">
    <source>
        <dbReference type="EMBL" id="KXU89668.1"/>
    </source>
</evidence>
<keyword evidence="3" id="KW-1185">Reference proteome</keyword>
<dbReference type="InterPro" id="IPR052514">
    <property type="entry name" value="SAM-dependent_MTase"/>
</dbReference>
<protein>
    <submittedName>
        <fullName evidence="2">FkbM family methyltransferase</fullName>
    </submittedName>
</protein>
<dbReference type="InterPro" id="IPR029063">
    <property type="entry name" value="SAM-dependent_MTases_sf"/>
</dbReference>
<dbReference type="OrthoDB" id="5329963at2"/>
<dbReference type="Gene3D" id="3.40.50.720">
    <property type="entry name" value="NAD(P)-binding Rossmann-like Domain"/>
    <property type="match status" value="1"/>
</dbReference>
<dbReference type="Pfam" id="PF05050">
    <property type="entry name" value="Methyltransf_21"/>
    <property type="match status" value="1"/>
</dbReference>
<dbReference type="Proteomes" id="UP000075613">
    <property type="component" value="Unassembled WGS sequence"/>
</dbReference>
<dbReference type="GO" id="GO:0032259">
    <property type="term" value="P:methylation"/>
    <property type="evidence" value="ECO:0007669"/>
    <property type="project" value="UniProtKB-KW"/>
</dbReference>
<dbReference type="Gene3D" id="3.40.50.150">
    <property type="entry name" value="Vaccinia Virus protein VP39"/>
    <property type="match status" value="1"/>
</dbReference>
<name>A0A149PX94_9BURK</name>
<gene>
    <name evidence="2" type="ORF">CI15_05595</name>
</gene>
<sequence>MTNASSSLRERLLRAFADDTAPARAAASLKGVALVVFGPGSFLASIHLPSLLARGANVVLAVDDWSRVEQVSGIPVCTSAQLPAELARRVPKGTEVKAVDFTQSRYGQARFRALARHLSLPLHDLVELLAAYDCPGVYEPVLQYRARTKERADDWLAFAERLEDERSRETLYAVLLQRLEFDRHALDAVMASPHDEYFGVGSAHSETFKIGTNEHFVDCGAHTGTVVAKLLGATDWNVASVHAFEPDAQNYEALNKLMPYPLSFMHAHCSAVSDRSETLRFHQTGTMGSHVSSSGGVEVPCVKLDDVVEDATFIKMDVEGFEARALRGAAQLIARAKPRMAIASYHYANDLLDVADTLREIVPGHRLHLRHHYSFFYDSIIYASPRDDWAPLTRAE</sequence>
<dbReference type="PANTHER" id="PTHR34203:SF15">
    <property type="entry name" value="SLL1173 PROTEIN"/>
    <property type="match status" value="1"/>
</dbReference>
<accession>A0A149PX94</accession>
<dbReference type="PANTHER" id="PTHR34203">
    <property type="entry name" value="METHYLTRANSFERASE, FKBM FAMILY PROTEIN"/>
    <property type="match status" value="1"/>
</dbReference>
<proteinExistence type="predicted"/>
<dbReference type="InterPro" id="IPR006342">
    <property type="entry name" value="FkbM_mtfrase"/>
</dbReference>
<evidence type="ECO:0000313" key="3">
    <source>
        <dbReference type="Proteomes" id="UP000075613"/>
    </source>
</evidence>
<dbReference type="EMBL" id="LRBG01000004">
    <property type="protein sequence ID" value="KXU89668.1"/>
    <property type="molecule type" value="Genomic_DNA"/>
</dbReference>
<dbReference type="NCBIfam" id="TIGR01444">
    <property type="entry name" value="fkbM_fam"/>
    <property type="match status" value="1"/>
</dbReference>
<dbReference type="STRING" id="1399968.CI15_05595"/>
<keyword evidence="2" id="KW-0808">Transferase</keyword>
<feature type="domain" description="Methyltransferase FkbM" evidence="1">
    <location>
        <begin position="218"/>
        <end position="359"/>
    </location>
</feature>
<keyword evidence="2" id="KW-0489">Methyltransferase</keyword>
<dbReference type="AlphaFoldDB" id="A0A149PX94"/>
<organism evidence="2 3">
    <name type="scientific">Paraburkholderia monticola</name>
    <dbReference type="NCBI Taxonomy" id="1399968"/>
    <lineage>
        <taxon>Bacteria</taxon>
        <taxon>Pseudomonadati</taxon>
        <taxon>Pseudomonadota</taxon>
        <taxon>Betaproteobacteria</taxon>
        <taxon>Burkholderiales</taxon>
        <taxon>Burkholderiaceae</taxon>
        <taxon>Paraburkholderia</taxon>
    </lineage>
</organism>
<comment type="caution">
    <text evidence="2">The sequence shown here is derived from an EMBL/GenBank/DDBJ whole genome shotgun (WGS) entry which is preliminary data.</text>
</comment>
<dbReference type="Gene3D" id="1.20.1270.160">
    <property type="match status" value="1"/>
</dbReference>
<dbReference type="GO" id="GO:0008168">
    <property type="term" value="F:methyltransferase activity"/>
    <property type="evidence" value="ECO:0007669"/>
    <property type="project" value="UniProtKB-KW"/>
</dbReference>
<reference evidence="2 3" key="1">
    <citation type="journal article" date="2015" name="Int. J. Syst. Evol. Microbiol.">
        <title>Burkholderia monticola sp. nov., isolated from mountain soil.</title>
        <authorList>
            <person name="Baek I."/>
            <person name="Seo B."/>
            <person name="Lee I."/>
            <person name="Yi H."/>
            <person name="Chun J."/>
        </authorList>
    </citation>
    <scope>NUCLEOTIDE SEQUENCE [LARGE SCALE GENOMIC DNA]</scope>
    <source>
        <strain evidence="2 3">JC2948</strain>
    </source>
</reference>
<dbReference type="SUPFAM" id="SSF53335">
    <property type="entry name" value="S-adenosyl-L-methionine-dependent methyltransferases"/>
    <property type="match status" value="1"/>
</dbReference>
<evidence type="ECO:0000259" key="1">
    <source>
        <dbReference type="Pfam" id="PF05050"/>
    </source>
</evidence>